<evidence type="ECO:0000313" key="1">
    <source>
        <dbReference type="EMBL" id="QHI99653.1"/>
    </source>
</evidence>
<gene>
    <name evidence="1" type="ORF">GT347_17720</name>
</gene>
<name>A0A857J8V3_9BURK</name>
<dbReference type="Proteomes" id="UP000464787">
    <property type="component" value="Chromosome"/>
</dbReference>
<dbReference type="EMBL" id="CP047650">
    <property type="protein sequence ID" value="QHI99653.1"/>
    <property type="molecule type" value="Genomic_DNA"/>
</dbReference>
<proteinExistence type="predicted"/>
<dbReference type="RefSeq" id="WP_160553464.1">
    <property type="nucleotide sequence ID" value="NZ_CP047650.1"/>
</dbReference>
<organism evidence="1 2">
    <name type="scientific">Xylophilus rhododendri</name>
    <dbReference type="NCBI Taxonomy" id="2697032"/>
    <lineage>
        <taxon>Bacteria</taxon>
        <taxon>Pseudomonadati</taxon>
        <taxon>Pseudomonadota</taxon>
        <taxon>Betaproteobacteria</taxon>
        <taxon>Burkholderiales</taxon>
        <taxon>Xylophilus</taxon>
    </lineage>
</organism>
<dbReference type="AlphaFoldDB" id="A0A857J8V3"/>
<sequence>MAEYFESGLRLDLPAGRHFRFSDLPAYRLLSGRKLKEMDFAWIDTGKLFLLEVRSFVQIAGTLTDADLVPAKGRPAPFRFDALIDKITDSVLMLLAAWADTTWGRQLKAELPAAAQATMPLKLVVAIELPATLTVHLQGLRDALNARLKGRVALADVKSVALIDYGRLIREPAFKGMATAHP</sequence>
<protein>
    <submittedName>
        <fullName evidence="1">Uncharacterized protein</fullName>
    </submittedName>
</protein>
<evidence type="ECO:0000313" key="2">
    <source>
        <dbReference type="Proteomes" id="UP000464787"/>
    </source>
</evidence>
<keyword evidence="2" id="KW-1185">Reference proteome</keyword>
<dbReference type="KEGG" id="xyk:GT347_17720"/>
<reference evidence="1 2" key="1">
    <citation type="submission" date="2020-01" db="EMBL/GenBank/DDBJ databases">
        <title>Genome sequencing of strain KACC 21265.</title>
        <authorList>
            <person name="Heo J."/>
            <person name="Kim S.-J."/>
            <person name="Kim J.-S."/>
            <person name="Hong S.-B."/>
            <person name="Kwon S.-W."/>
        </authorList>
    </citation>
    <scope>NUCLEOTIDE SEQUENCE [LARGE SCALE GENOMIC DNA]</scope>
    <source>
        <strain evidence="1 2">KACC 21265</strain>
    </source>
</reference>
<accession>A0A857J8V3</accession>